<dbReference type="InterPro" id="IPR023214">
    <property type="entry name" value="HAD_sf"/>
</dbReference>
<comment type="caution">
    <text evidence="1">The sequence shown here is derived from an EMBL/GenBank/DDBJ whole genome shotgun (WGS) entry which is preliminary data.</text>
</comment>
<organism evidence="1 2">
    <name type="scientific">Novosphingobium pentaromativorans</name>
    <dbReference type="NCBI Taxonomy" id="205844"/>
    <lineage>
        <taxon>Bacteria</taxon>
        <taxon>Pseudomonadati</taxon>
        <taxon>Pseudomonadota</taxon>
        <taxon>Alphaproteobacteria</taxon>
        <taxon>Sphingomonadales</taxon>
        <taxon>Sphingomonadaceae</taxon>
        <taxon>Novosphingobium</taxon>
    </lineage>
</organism>
<sequence>MKLAVFDCDGTLVDGQAPICEAMEASFAAFDLAAPSRGLIRRAVGLSLPQAIRQLLPESDEAQQEAMAEAYKVAFRQAREEGRVSQPLFPGIEDCLRTLHARGWTLGVATGMSDRGLAHCLSANGIADLFVTLQTADRHPSKPHPAMLEEALIDAGAMPEEAVMIGDTAYDMRMAKAAGTRAVGVDWGYHHPRELVEAGAEKVVEAPNELMEYLLT</sequence>
<evidence type="ECO:0000313" key="1">
    <source>
        <dbReference type="EMBL" id="PZQ55868.1"/>
    </source>
</evidence>
<dbReference type="NCBIfam" id="TIGR01509">
    <property type="entry name" value="HAD-SF-IA-v3"/>
    <property type="match status" value="1"/>
</dbReference>
<dbReference type="SFLD" id="SFLDG01135">
    <property type="entry name" value="C1.5.6:_HAD__Beta-PGM__Phospha"/>
    <property type="match status" value="1"/>
</dbReference>
<dbReference type="SUPFAM" id="SSF56784">
    <property type="entry name" value="HAD-like"/>
    <property type="match status" value="1"/>
</dbReference>
<dbReference type="SFLD" id="SFLDG01129">
    <property type="entry name" value="C1.5:_HAD__Beta-PGM__Phosphata"/>
    <property type="match status" value="1"/>
</dbReference>
<dbReference type="EMBL" id="QFPX01000005">
    <property type="protein sequence ID" value="PZQ55868.1"/>
    <property type="molecule type" value="Genomic_DNA"/>
</dbReference>
<dbReference type="GO" id="GO:0006281">
    <property type="term" value="P:DNA repair"/>
    <property type="evidence" value="ECO:0007669"/>
    <property type="project" value="TreeGrafter"/>
</dbReference>
<dbReference type="InterPro" id="IPR041492">
    <property type="entry name" value="HAD_2"/>
</dbReference>
<reference evidence="1 2" key="1">
    <citation type="submission" date="2017-08" db="EMBL/GenBank/DDBJ databases">
        <title>Infants hospitalized years apart are colonized by the same room-sourced microbial strains.</title>
        <authorList>
            <person name="Brooks B."/>
            <person name="Olm M.R."/>
            <person name="Firek B.A."/>
            <person name="Baker R."/>
            <person name="Thomas B.C."/>
            <person name="Morowitz M.J."/>
            <person name="Banfield J.F."/>
        </authorList>
    </citation>
    <scope>NUCLEOTIDE SEQUENCE [LARGE SCALE GENOMIC DNA]</scope>
    <source>
        <strain evidence="1">S2_005_002_R2_33</strain>
    </source>
</reference>
<dbReference type="SFLD" id="SFLDS00003">
    <property type="entry name" value="Haloacid_Dehalogenase"/>
    <property type="match status" value="1"/>
</dbReference>
<dbReference type="InterPro" id="IPR050155">
    <property type="entry name" value="HAD-like_hydrolase_sf"/>
</dbReference>
<proteinExistence type="predicted"/>
<dbReference type="Gene3D" id="1.10.150.240">
    <property type="entry name" value="Putative phosphatase, domain 2"/>
    <property type="match status" value="1"/>
</dbReference>
<name>A0A2W5NU35_9SPHN</name>
<dbReference type="PANTHER" id="PTHR43434:SF24">
    <property type="entry name" value="HYDROLASE-RELATED"/>
    <property type="match status" value="1"/>
</dbReference>
<dbReference type="AlphaFoldDB" id="A0A2W5NU35"/>
<dbReference type="Proteomes" id="UP000249082">
    <property type="component" value="Unassembled WGS sequence"/>
</dbReference>
<evidence type="ECO:0000313" key="2">
    <source>
        <dbReference type="Proteomes" id="UP000249082"/>
    </source>
</evidence>
<dbReference type="InterPro" id="IPR036412">
    <property type="entry name" value="HAD-like_sf"/>
</dbReference>
<dbReference type="NCBIfam" id="TIGR01549">
    <property type="entry name" value="HAD-SF-IA-v1"/>
    <property type="match status" value="1"/>
</dbReference>
<dbReference type="PANTHER" id="PTHR43434">
    <property type="entry name" value="PHOSPHOGLYCOLATE PHOSPHATASE"/>
    <property type="match status" value="1"/>
</dbReference>
<protein>
    <submittedName>
        <fullName evidence="1">Haloacid dehalogenase</fullName>
    </submittedName>
</protein>
<gene>
    <name evidence="1" type="ORF">DI555_07595</name>
</gene>
<dbReference type="GO" id="GO:0008967">
    <property type="term" value="F:phosphoglycolate phosphatase activity"/>
    <property type="evidence" value="ECO:0007669"/>
    <property type="project" value="TreeGrafter"/>
</dbReference>
<dbReference type="GO" id="GO:0005829">
    <property type="term" value="C:cytosol"/>
    <property type="evidence" value="ECO:0007669"/>
    <property type="project" value="TreeGrafter"/>
</dbReference>
<dbReference type="Pfam" id="PF13419">
    <property type="entry name" value="HAD_2"/>
    <property type="match status" value="1"/>
</dbReference>
<accession>A0A2W5NU35</accession>
<dbReference type="Gene3D" id="3.40.50.1000">
    <property type="entry name" value="HAD superfamily/HAD-like"/>
    <property type="match status" value="1"/>
</dbReference>
<dbReference type="InterPro" id="IPR006439">
    <property type="entry name" value="HAD-SF_hydro_IA"/>
</dbReference>
<dbReference type="InterPro" id="IPR023198">
    <property type="entry name" value="PGP-like_dom2"/>
</dbReference>